<dbReference type="EMBL" id="JACCCW010000001">
    <property type="protein sequence ID" value="NYF79226.1"/>
    <property type="molecule type" value="Genomic_DNA"/>
</dbReference>
<feature type="compositionally biased region" description="Polar residues" evidence="1">
    <location>
        <begin position="36"/>
        <end position="50"/>
    </location>
</feature>
<keyword evidence="2" id="KW-1133">Transmembrane helix</keyword>
<keyword evidence="2" id="KW-0812">Transmembrane</keyword>
<feature type="transmembrane region" description="Helical" evidence="2">
    <location>
        <begin position="100"/>
        <end position="120"/>
    </location>
</feature>
<organism evidence="3 4">
    <name type="scientific">Granulicella arctica</name>
    <dbReference type="NCBI Taxonomy" id="940613"/>
    <lineage>
        <taxon>Bacteria</taxon>
        <taxon>Pseudomonadati</taxon>
        <taxon>Acidobacteriota</taxon>
        <taxon>Terriglobia</taxon>
        <taxon>Terriglobales</taxon>
        <taxon>Acidobacteriaceae</taxon>
        <taxon>Granulicella</taxon>
    </lineage>
</organism>
<dbReference type="Proteomes" id="UP000589520">
    <property type="component" value="Unassembled WGS sequence"/>
</dbReference>
<keyword evidence="2" id="KW-0472">Membrane</keyword>
<comment type="caution">
    <text evidence="3">The sequence shown here is derived from an EMBL/GenBank/DDBJ whole genome shotgun (WGS) entry which is preliminary data.</text>
</comment>
<evidence type="ECO:0000256" key="2">
    <source>
        <dbReference type="SAM" id="Phobius"/>
    </source>
</evidence>
<gene>
    <name evidence="3" type="ORF">HDF17_001513</name>
</gene>
<keyword evidence="4" id="KW-1185">Reference proteome</keyword>
<evidence type="ECO:0000313" key="4">
    <source>
        <dbReference type="Proteomes" id="UP000589520"/>
    </source>
</evidence>
<evidence type="ECO:0000256" key="1">
    <source>
        <dbReference type="SAM" id="MobiDB-lite"/>
    </source>
</evidence>
<proteinExistence type="predicted"/>
<evidence type="ECO:0000313" key="3">
    <source>
        <dbReference type="EMBL" id="NYF79226.1"/>
    </source>
</evidence>
<accession>A0A7Y9TFW3</accession>
<dbReference type="RefSeq" id="WP_179489309.1">
    <property type="nucleotide sequence ID" value="NZ_JACCCW010000001.1"/>
</dbReference>
<feature type="transmembrane region" description="Helical" evidence="2">
    <location>
        <begin position="140"/>
        <end position="159"/>
    </location>
</feature>
<dbReference type="AlphaFoldDB" id="A0A7Y9TFW3"/>
<feature type="region of interest" description="Disordered" evidence="1">
    <location>
        <begin position="26"/>
        <end position="57"/>
    </location>
</feature>
<name>A0A7Y9TFW3_9BACT</name>
<protein>
    <submittedName>
        <fullName evidence="3">Uncharacterized protein</fullName>
    </submittedName>
</protein>
<reference evidence="3 4" key="1">
    <citation type="submission" date="2020-07" db="EMBL/GenBank/DDBJ databases">
        <title>Genomic Encyclopedia of Type Strains, Phase IV (KMG-V): Genome sequencing to study the core and pangenomes of soil and plant-associated prokaryotes.</title>
        <authorList>
            <person name="Whitman W."/>
        </authorList>
    </citation>
    <scope>NUCLEOTIDE SEQUENCE [LARGE SCALE GENOMIC DNA]</scope>
    <source>
        <strain evidence="3 4">X4EP2</strain>
    </source>
</reference>
<sequence>MDSVRFGRALGMGARHAAKALVMAADAASSPDPAGNRTTNPSSAPAQPRSSEAPRSGTRIVEKAAQTTAQVRQTTAGVARGGKRFGEAVWGPFAKASGQLWLELTGVFFGLFVMTALMNVWKLRANLHDTGLNHTEHLHLEWSIVMATVFGYFCVSSFVRANRKGRSK</sequence>